<gene>
    <name evidence="2" type="primary">echA8_2</name>
    <name evidence="2" type="ORF">NCTC13316_02334</name>
</gene>
<dbReference type="RefSeq" id="WP_115331802.1">
    <property type="nucleotide sequence ID" value="NZ_CAAAHP010000005.1"/>
</dbReference>
<dbReference type="PANTHER" id="PTHR42964">
    <property type="entry name" value="ENOYL-COA HYDRATASE"/>
    <property type="match status" value="1"/>
</dbReference>
<evidence type="ECO:0000313" key="3">
    <source>
        <dbReference type="Proteomes" id="UP000254794"/>
    </source>
</evidence>
<keyword evidence="2" id="KW-0456">Lyase</keyword>
<dbReference type="Pfam" id="PF00378">
    <property type="entry name" value="ECH_1"/>
    <property type="match status" value="1"/>
</dbReference>
<dbReference type="Gene3D" id="1.10.12.10">
    <property type="entry name" value="Lyase 2-enoyl-coa Hydratase, Chain A, domain 2"/>
    <property type="match status" value="1"/>
</dbReference>
<dbReference type="GO" id="GO:0016853">
    <property type="term" value="F:isomerase activity"/>
    <property type="evidence" value="ECO:0007669"/>
    <property type="project" value="UniProtKB-KW"/>
</dbReference>
<comment type="similarity">
    <text evidence="1">Belongs to the enoyl-CoA hydratase/isomerase family.</text>
</comment>
<dbReference type="GO" id="GO:0008300">
    <property type="term" value="P:isoprenoid catabolic process"/>
    <property type="evidence" value="ECO:0007669"/>
    <property type="project" value="TreeGrafter"/>
</dbReference>
<dbReference type="Gene3D" id="3.90.226.10">
    <property type="entry name" value="2-enoyl-CoA Hydratase, Chain A, domain 1"/>
    <property type="match status" value="1"/>
</dbReference>
<reference evidence="2 3" key="1">
    <citation type="submission" date="2018-06" db="EMBL/GenBank/DDBJ databases">
        <authorList>
            <consortium name="Pathogen Informatics"/>
            <person name="Doyle S."/>
        </authorList>
    </citation>
    <scope>NUCLEOTIDE SEQUENCE [LARGE SCALE GENOMIC DNA]</scope>
    <source>
        <strain evidence="2 3">NCTC13316</strain>
    </source>
</reference>
<sequence length="258" mass="28245">MSELLTELQDKVFILTLNRINKHNAFDDKLLSQFQEKLNEAIANPQVRVILLKANGPHFSAGADLSWMQRMAQFNEEENLVDALILAQVMKTLYQCPKPTIAAVQGGAFGGGAGLVAACDIAIASTEAKFCFPEVKLGLIPAVISPYVVKAIGERAAKWLFMSAQPFDAEQAKQLNLIQFCVKSSALANFALTYARQIAELAPQAVADCKTLINKVCDKPVTDELVHETAVLIAKKRVSTEGQKGLQAFLKKEQPQWS</sequence>
<evidence type="ECO:0000313" key="2">
    <source>
        <dbReference type="EMBL" id="STX52230.1"/>
    </source>
</evidence>
<dbReference type="InterPro" id="IPR014748">
    <property type="entry name" value="Enoyl-CoA_hydra_C"/>
</dbReference>
<dbReference type="EMBL" id="UGOD01000001">
    <property type="protein sequence ID" value="STX52230.1"/>
    <property type="molecule type" value="Genomic_DNA"/>
</dbReference>
<dbReference type="InterPro" id="IPR051683">
    <property type="entry name" value="Enoyl-CoA_Hydratase/Isomerase"/>
</dbReference>
<dbReference type="Proteomes" id="UP000254794">
    <property type="component" value="Unassembled WGS sequence"/>
</dbReference>
<dbReference type="InterPro" id="IPR001753">
    <property type="entry name" value="Enoyl-CoA_hydra/iso"/>
</dbReference>
<dbReference type="OrthoDB" id="9807606at2"/>
<protein>
    <submittedName>
        <fullName evidence="2">Enoyl CoA hydratase/isomerase (Crotonase)</fullName>
        <ecNumber evidence="2">4.2.1.17</ecNumber>
    </submittedName>
</protein>
<organism evidence="2 3">
    <name type="scientific">Legionella busanensis</name>
    <dbReference type="NCBI Taxonomy" id="190655"/>
    <lineage>
        <taxon>Bacteria</taxon>
        <taxon>Pseudomonadati</taxon>
        <taxon>Pseudomonadota</taxon>
        <taxon>Gammaproteobacteria</taxon>
        <taxon>Legionellales</taxon>
        <taxon>Legionellaceae</taxon>
        <taxon>Legionella</taxon>
    </lineage>
</organism>
<proteinExistence type="inferred from homology"/>
<dbReference type="GO" id="GO:0004300">
    <property type="term" value="F:enoyl-CoA hydratase activity"/>
    <property type="evidence" value="ECO:0007669"/>
    <property type="project" value="UniProtKB-EC"/>
</dbReference>
<keyword evidence="3" id="KW-1185">Reference proteome</keyword>
<dbReference type="PANTHER" id="PTHR42964:SF1">
    <property type="entry name" value="POLYKETIDE BIOSYNTHESIS ENOYL-COA HYDRATASE PKSH-RELATED"/>
    <property type="match status" value="1"/>
</dbReference>
<dbReference type="SUPFAM" id="SSF52096">
    <property type="entry name" value="ClpP/crotonase"/>
    <property type="match status" value="1"/>
</dbReference>
<dbReference type="InterPro" id="IPR029045">
    <property type="entry name" value="ClpP/crotonase-like_dom_sf"/>
</dbReference>
<dbReference type="AlphaFoldDB" id="A0A378JQP9"/>
<evidence type="ECO:0000256" key="1">
    <source>
        <dbReference type="ARBA" id="ARBA00005254"/>
    </source>
</evidence>
<dbReference type="EC" id="4.2.1.17" evidence="2"/>
<keyword evidence="2" id="KW-0413">Isomerase</keyword>
<name>A0A378JQP9_9GAMM</name>
<accession>A0A378JQP9</accession>
<dbReference type="CDD" id="cd06558">
    <property type="entry name" value="crotonase-like"/>
    <property type="match status" value="1"/>
</dbReference>